<name>A0AAU9IBK6_9CILI</name>
<reference evidence="2" key="1">
    <citation type="submission" date="2021-09" db="EMBL/GenBank/DDBJ databases">
        <authorList>
            <consortium name="AG Swart"/>
            <person name="Singh M."/>
            <person name="Singh A."/>
            <person name="Seah K."/>
            <person name="Emmerich C."/>
        </authorList>
    </citation>
    <scope>NUCLEOTIDE SEQUENCE</scope>
    <source>
        <strain evidence="2">ATCC30299</strain>
    </source>
</reference>
<proteinExistence type="predicted"/>
<comment type="caution">
    <text evidence="2">The sequence shown here is derived from an EMBL/GenBank/DDBJ whole genome shotgun (WGS) entry which is preliminary data.</text>
</comment>
<protein>
    <submittedName>
        <fullName evidence="2">Uncharacterized protein</fullName>
    </submittedName>
</protein>
<evidence type="ECO:0000256" key="1">
    <source>
        <dbReference type="SAM" id="Coils"/>
    </source>
</evidence>
<keyword evidence="1" id="KW-0175">Coiled coil</keyword>
<dbReference type="EMBL" id="CAJZBQ010000005">
    <property type="protein sequence ID" value="CAG9311821.1"/>
    <property type="molecule type" value="Genomic_DNA"/>
</dbReference>
<feature type="coiled-coil region" evidence="1">
    <location>
        <begin position="196"/>
        <end position="223"/>
    </location>
</feature>
<evidence type="ECO:0000313" key="3">
    <source>
        <dbReference type="Proteomes" id="UP001162131"/>
    </source>
</evidence>
<gene>
    <name evidence="2" type="ORF">BSTOLATCC_MIC5081</name>
</gene>
<sequence length="301" mass="35101">MNVNFHNKPSVTLHGSTWDAKHLDKFLSSQWGEKLFSSKRNSAMSLPPSQPNPALAPFLNGDTNIRPSPAFISLPRTSEAPAFLTKETKPMTMMSWRNDQRPFEPSQPDMIKIGEKMSQLEKRRLEDDTEYNKRILPSKRRQLYEAAKYREKEYKKLKNERLAIIKKERIISNAYPNGILGVDSPDRPDLSSHYWKMQKQDMIKEQEDRLKREARAINMLKYRGTSPGIGFSHSNIENPPVEKPRGLKRVEDEVPEQYHNTHNSLFVPTVDRISEDRNERLKSLWRGNRDYNIISGAYFKD</sequence>
<organism evidence="2 3">
    <name type="scientific">Blepharisma stoltei</name>
    <dbReference type="NCBI Taxonomy" id="1481888"/>
    <lineage>
        <taxon>Eukaryota</taxon>
        <taxon>Sar</taxon>
        <taxon>Alveolata</taxon>
        <taxon>Ciliophora</taxon>
        <taxon>Postciliodesmatophora</taxon>
        <taxon>Heterotrichea</taxon>
        <taxon>Heterotrichida</taxon>
        <taxon>Blepharismidae</taxon>
        <taxon>Blepharisma</taxon>
    </lineage>
</organism>
<evidence type="ECO:0000313" key="2">
    <source>
        <dbReference type="EMBL" id="CAG9311821.1"/>
    </source>
</evidence>
<dbReference type="Proteomes" id="UP001162131">
    <property type="component" value="Unassembled WGS sequence"/>
</dbReference>
<keyword evidence="3" id="KW-1185">Reference proteome</keyword>
<accession>A0AAU9IBK6</accession>
<dbReference type="AlphaFoldDB" id="A0AAU9IBK6"/>